<proteinExistence type="predicted"/>
<gene>
    <name evidence="2" type="ORF">Fadolivirus_1_728</name>
</gene>
<dbReference type="Proteomes" id="UP001162001">
    <property type="component" value="Segment"/>
</dbReference>
<sequence>MGFVDIILYVSIAIMYNLFVHNLASLSYKDLQYEEKHQNTIVMVILFGGIGILISKIMNDKHKKYKNSFVSKGLYYGGILLLTTALFANWETIAEEMKLLFFAGGLGLLIWYGYRRENTIDIVKKKKELDAKLNEEVISEVINDKKKPQTVIESENL</sequence>
<feature type="transmembrane region" description="Helical" evidence="1">
    <location>
        <begin position="40"/>
        <end position="58"/>
    </location>
</feature>
<keyword evidence="1" id="KW-1133">Transmembrane helix</keyword>
<keyword evidence="1" id="KW-0812">Transmembrane</keyword>
<evidence type="ECO:0000256" key="1">
    <source>
        <dbReference type="SAM" id="Phobius"/>
    </source>
</evidence>
<organism evidence="2 3">
    <name type="scientific">Fadolivirus FV1/VV64</name>
    <dbReference type="NCBI Taxonomy" id="3070911"/>
    <lineage>
        <taxon>Viruses</taxon>
        <taxon>Varidnaviria</taxon>
        <taxon>Bamfordvirae</taxon>
        <taxon>Nucleocytoviricota</taxon>
        <taxon>Megaviricetes</taxon>
        <taxon>Imitervirales</taxon>
        <taxon>Mimiviridae</taxon>
        <taxon>Klosneuvirinae</taxon>
        <taxon>Fadolivirus</taxon>
        <taxon>Fadolivirus algeromassiliense</taxon>
    </lineage>
</organism>
<name>A0A7D3QW52_9VIRU</name>
<feature type="transmembrane region" description="Helical" evidence="1">
    <location>
        <begin position="6"/>
        <end position="28"/>
    </location>
</feature>
<evidence type="ECO:0000313" key="3">
    <source>
        <dbReference type="Proteomes" id="UP001162001"/>
    </source>
</evidence>
<feature type="transmembrane region" description="Helical" evidence="1">
    <location>
        <begin position="97"/>
        <end position="114"/>
    </location>
</feature>
<reference evidence="2 3" key="1">
    <citation type="submission" date="2020-04" db="EMBL/GenBank/DDBJ databases">
        <title>Advantages and limits of metagenomic assembly and binning of a giant virus.</title>
        <authorList>
            <person name="Schulz F."/>
            <person name="Andreani J."/>
            <person name="Francis R."/>
            <person name="Boudjemaa H."/>
            <person name="Bou Khalil J.Y."/>
            <person name="Lee J."/>
            <person name="La Scola B."/>
            <person name="Woyke T."/>
        </authorList>
    </citation>
    <scope>NUCLEOTIDE SEQUENCE [LARGE SCALE GENOMIC DNA]</scope>
    <source>
        <strain evidence="2 3">FV1/VV64</strain>
    </source>
</reference>
<accession>A0A7D3QW52</accession>
<keyword evidence="1" id="KW-0472">Membrane</keyword>
<keyword evidence="3" id="KW-1185">Reference proteome</keyword>
<evidence type="ECO:0000313" key="2">
    <source>
        <dbReference type="EMBL" id="QKF94186.1"/>
    </source>
</evidence>
<dbReference type="EMBL" id="MT418680">
    <property type="protein sequence ID" value="QKF94186.1"/>
    <property type="molecule type" value="Genomic_DNA"/>
</dbReference>
<feature type="transmembrane region" description="Helical" evidence="1">
    <location>
        <begin position="73"/>
        <end position="90"/>
    </location>
</feature>
<protein>
    <submittedName>
        <fullName evidence="2">Uncharacterized protein</fullName>
    </submittedName>
</protein>